<sequence>MAPRPWSHGHVVAIVEAVCAVVAAGYLVVIGVSAEVEGTAGRSAFDRGLPFLAALVVLALLGRWAVRSWRTAERERAHHQPGHREPGRVELPGTGAAGQAGAEPSGDGSIHDSPRDEQPEVRPTLSGPGRDAVAKVVSVLADAEIFRPQVPDPRLLEQAVADHGEPVTVQAVLAALHEADYWNPGFRFDDHTAALAFHDSHVEQDPGSLRHQIDDLARLTAGEVAIVAGDIDVEWVDGVRAARTRVTLTVGGERLALDYLGTAKQLSTVIPVAVARTLRGLPDGKRPTRRLAWLWSDQGVWITVLPAGVDLARLDADLGDLLEAGVGWEWVDEQQPMAAGEE</sequence>
<keyword evidence="2" id="KW-0472">Membrane</keyword>
<keyword evidence="2" id="KW-0812">Transmembrane</keyword>
<organism evidence="3 4">
    <name type="scientific">Pseudonocardia sediminis</name>
    <dbReference type="NCBI Taxonomy" id="1397368"/>
    <lineage>
        <taxon>Bacteria</taxon>
        <taxon>Bacillati</taxon>
        <taxon>Actinomycetota</taxon>
        <taxon>Actinomycetes</taxon>
        <taxon>Pseudonocardiales</taxon>
        <taxon>Pseudonocardiaceae</taxon>
        <taxon>Pseudonocardia</taxon>
    </lineage>
</organism>
<accession>A0A4Q7V393</accession>
<name>A0A4Q7V393_PSEST</name>
<evidence type="ECO:0000313" key="4">
    <source>
        <dbReference type="Proteomes" id="UP000291591"/>
    </source>
</evidence>
<feature type="compositionally biased region" description="Basic and acidic residues" evidence="1">
    <location>
        <begin position="74"/>
        <end position="88"/>
    </location>
</feature>
<feature type="compositionally biased region" description="Basic and acidic residues" evidence="1">
    <location>
        <begin position="109"/>
        <end position="120"/>
    </location>
</feature>
<dbReference type="EMBL" id="SHKL01000001">
    <property type="protein sequence ID" value="RZT88585.1"/>
    <property type="molecule type" value="Genomic_DNA"/>
</dbReference>
<dbReference type="RefSeq" id="WP_130292568.1">
    <property type="nucleotide sequence ID" value="NZ_SHKL01000001.1"/>
</dbReference>
<dbReference type="Proteomes" id="UP000291591">
    <property type="component" value="Unassembled WGS sequence"/>
</dbReference>
<dbReference type="OrthoDB" id="3577556at2"/>
<evidence type="ECO:0000313" key="3">
    <source>
        <dbReference type="EMBL" id="RZT88585.1"/>
    </source>
</evidence>
<comment type="caution">
    <text evidence="3">The sequence shown here is derived from an EMBL/GenBank/DDBJ whole genome shotgun (WGS) entry which is preliminary data.</text>
</comment>
<keyword evidence="4" id="KW-1185">Reference proteome</keyword>
<feature type="transmembrane region" description="Helical" evidence="2">
    <location>
        <begin position="48"/>
        <end position="66"/>
    </location>
</feature>
<gene>
    <name evidence="3" type="ORF">EV383_5529</name>
</gene>
<evidence type="ECO:0000256" key="1">
    <source>
        <dbReference type="SAM" id="MobiDB-lite"/>
    </source>
</evidence>
<feature type="transmembrane region" description="Helical" evidence="2">
    <location>
        <begin position="12"/>
        <end position="36"/>
    </location>
</feature>
<dbReference type="AlphaFoldDB" id="A0A4Q7V393"/>
<keyword evidence="2" id="KW-1133">Transmembrane helix</keyword>
<protein>
    <submittedName>
        <fullName evidence="3">Uncharacterized protein</fullName>
    </submittedName>
</protein>
<proteinExistence type="predicted"/>
<reference evidence="3 4" key="1">
    <citation type="submission" date="2019-02" db="EMBL/GenBank/DDBJ databases">
        <title>Sequencing the genomes of 1000 actinobacteria strains.</title>
        <authorList>
            <person name="Klenk H.-P."/>
        </authorList>
    </citation>
    <scope>NUCLEOTIDE SEQUENCE [LARGE SCALE GENOMIC DNA]</scope>
    <source>
        <strain evidence="3 4">DSM 45779</strain>
    </source>
</reference>
<feature type="region of interest" description="Disordered" evidence="1">
    <location>
        <begin position="74"/>
        <end position="129"/>
    </location>
</feature>
<evidence type="ECO:0000256" key="2">
    <source>
        <dbReference type="SAM" id="Phobius"/>
    </source>
</evidence>